<keyword evidence="1" id="KW-0812">Transmembrane</keyword>
<evidence type="ECO:0000313" key="4">
    <source>
        <dbReference type="Proteomes" id="UP000772434"/>
    </source>
</evidence>
<keyword evidence="1" id="KW-1133">Transmembrane helix</keyword>
<protein>
    <recommendedName>
        <fullName evidence="2">DUF6533 domain-containing protein</fullName>
    </recommendedName>
</protein>
<evidence type="ECO:0000256" key="1">
    <source>
        <dbReference type="SAM" id="Phobius"/>
    </source>
</evidence>
<dbReference type="AlphaFoldDB" id="A0A9P5P2V3"/>
<dbReference type="EMBL" id="JADNRY010001321">
    <property type="protein sequence ID" value="KAF9017967.1"/>
    <property type="molecule type" value="Genomic_DNA"/>
</dbReference>
<dbReference type="InterPro" id="IPR045340">
    <property type="entry name" value="DUF6533"/>
</dbReference>
<feature type="transmembrane region" description="Helical" evidence="1">
    <location>
        <begin position="44"/>
        <end position="63"/>
    </location>
</feature>
<feature type="transmembrane region" description="Helical" evidence="1">
    <location>
        <begin position="6"/>
        <end position="23"/>
    </location>
</feature>
<feature type="transmembrane region" description="Helical" evidence="1">
    <location>
        <begin position="115"/>
        <end position="134"/>
    </location>
</feature>
<evidence type="ECO:0000313" key="3">
    <source>
        <dbReference type="EMBL" id="KAF9017967.1"/>
    </source>
</evidence>
<comment type="caution">
    <text evidence="3">The sequence shown here is derived from an EMBL/GenBank/DDBJ whole genome shotgun (WGS) entry which is preliminary data.</text>
</comment>
<organism evidence="3 4">
    <name type="scientific">Rhodocollybia butyracea</name>
    <dbReference type="NCBI Taxonomy" id="206335"/>
    <lineage>
        <taxon>Eukaryota</taxon>
        <taxon>Fungi</taxon>
        <taxon>Dikarya</taxon>
        <taxon>Basidiomycota</taxon>
        <taxon>Agaricomycotina</taxon>
        <taxon>Agaricomycetes</taxon>
        <taxon>Agaricomycetidae</taxon>
        <taxon>Agaricales</taxon>
        <taxon>Marasmiineae</taxon>
        <taxon>Omphalotaceae</taxon>
        <taxon>Rhodocollybia</taxon>
    </lineage>
</organism>
<name>A0A9P5P2V3_9AGAR</name>
<keyword evidence="1" id="KW-0472">Membrane</keyword>
<reference evidence="3" key="1">
    <citation type="submission" date="2020-11" db="EMBL/GenBank/DDBJ databases">
        <authorList>
            <consortium name="DOE Joint Genome Institute"/>
            <person name="Ahrendt S."/>
            <person name="Riley R."/>
            <person name="Andreopoulos W."/>
            <person name="Labutti K."/>
            <person name="Pangilinan J."/>
            <person name="Ruiz-Duenas F.J."/>
            <person name="Barrasa J.M."/>
            <person name="Sanchez-Garcia M."/>
            <person name="Camarero S."/>
            <person name="Miyauchi S."/>
            <person name="Serrano A."/>
            <person name="Linde D."/>
            <person name="Babiker R."/>
            <person name="Drula E."/>
            <person name="Ayuso-Fernandez I."/>
            <person name="Pacheco R."/>
            <person name="Padilla G."/>
            <person name="Ferreira P."/>
            <person name="Barriuso J."/>
            <person name="Kellner H."/>
            <person name="Castanera R."/>
            <person name="Alfaro M."/>
            <person name="Ramirez L."/>
            <person name="Pisabarro A.G."/>
            <person name="Kuo A."/>
            <person name="Tritt A."/>
            <person name="Lipzen A."/>
            <person name="He G."/>
            <person name="Yan M."/>
            <person name="Ng V."/>
            <person name="Cullen D."/>
            <person name="Martin F."/>
            <person name="Rosso M.-N."/>
            <person name="Henrissat B."/>
            <person name="Hibbett D."/>
            <person name="Martinez A.T."/>
            <person name="Grigoriev I.V."/>
        </authorList>
    </citation>
    <scope>NUCLEOTIDE SEQUENCE</scope>
    <source>
        <strain evidence="3">AH 40177</strain>
    </source>
</reference>
<feature type="domain" description="DUF6533" evidence="2">
    <location>
        <begin position="14"/>
        <end position="55"/>
    </location>
</feature>
<dbReference type="Pfam" id="PF20151">
    <property type="entry name" value="DUF6533"/>
    <property type="match status" value="1"/>
</dbReference>
<dbReference type="PROSITE" id="PS51257">
    <property type="entry name" value="PROKAR_LIPOPROTEIN"/>
    <property type="match status" value="1"/>
</dbReference>
<keyword evidence="4" id="KW-1185">Reference proteome</keyword>
<proteinExistence type="predicted"/>
<feature type="transmembrane region" description="Helical" evidence="1">
    <location>
        <begin position="83"/>
        <end position="103"/>
    </location>
</feature>
<sequence>MRVYVRIGASVLGLVAIGCDFILTRRGEAQYIWTKPLRVTVVRCLFILIRYLPIAIHIIGLIFCSERVYRYSTVPEEYCMDILVIEIIASYIMLVLLEVVLMLRVFALYDRSRTIGIFLVAVLVSRIAGSVYTIEERVLKFQAVKITFPGYCVARFSFKHPLGNPVCSVHILSNDCSVVNPCTGSETHHVGPSSIFPLVVFYSEQRWSDSVRRYWCSNDCNRRGDSEARSAKCFHTSAFHLISFCCRMPQHSQPAEIRVGKRELVRAKERPGVQYNRKCKYSNVGSTMGCENVSDN</sequence>
<evidence type="ECO:0000259" key="2">
    <source>
        <dbReference type="Pfam" id="PF20151"/>
    </source>
</evidence>
<gene>
    <name evidence="3" type="ORF">BDP27DRAFT_1412108</name>
</gene>
<dbReference type="Proteomes" id="UP000772434">
    <property type="component" value="Unassembled WGS sequence"/>
</dbReference>
<dbReference type="OrthoDB" id="3020506at2759"/>
<accession>A0A9P5P2V3</accession>